<evidence type="ECO:0008006" key="3">
    <source>
        <dbReference type="Google" id="ProtNLM"/>
    </source>
</evidence>
<dbReference type="AlphaFoldDB" id="A0A9W6K283"/>
<reference evidence="1" key="2">
    <citation type="submission" date="2023-01" db="EMBL/GenBank/DDBJ databases">
        <authorList>
            <person name="Sun Q."/>
            <person name="Evtushenko L."/>
        </authorList>
    </citation>
    <scope>NUCLEOTIDE SEQUENCE</scope>
    <source>
        <strain evidence="1">VKM B-2789</strain>
    </source>
</reference>
<evidence type="ECO:0000313" key="1">
    <source>
        <dbReference type="EMBL" id="GLK86669.1"/>
    </source>
</evidence>
<keyword evidence="2" id="KW-1185">Reference proteome</keyword>
<dbReference type="RefSeq" id="WP_213363703.1">
    <property type="nucleotide sequence ID" value="NZ_BSFM01000021.1"/>
</dbReference>
<dbReference type="EMBL" id="BSFM01000021">
    <property type="protein sequence ID" value="GLK86669.1"/>
    <property type="molecule type" value="Genomic_DNA"/>
</dbReference>
<organism evidence="1 2">
    <name type="scientific">Ancylobacter defluvii</name>
    <dbReference type="NCBI Taxonomy" id="1282440"/>
    <lineage>
        <taxon>Bacteria</taxon>
        <taxon>Pseudomonadati</taxon>
        <taxon>Pseudomonadota</taxon>
        <taxon>Alphaproteobacteria</taxon>
        <taxon>Hyphomicrobiales</taxon>
        <taxon>Xanthobacteraceae</taxon>
        <taxon>Ancylobacter</taxon>
    </lineage>
</organism>
<comment type="caution">
    <text evidence="1">The sequence shown here is derived from an EMBL/GenBank/DDBJ whole genome shotgun (WGS) entry which is preliminary data.</text>
</comment>
<dbReference type="Proteomes" id="UP001143330">
    <property type="component" value="Unassembled WGS sequence"/>
</dbReference>
<evidence type="ECO:0000313" key="2">
    <source>
        <dbReference type="Proteomes" id="UP001143330"/>
    </source>
</evidence>
<name>A0A9W6K283_9HYPH</name>
<dbReference type="InterPro" id="IPR025427">
    <property type="entry name" value="DUF4160"/>
</dbReference>
<proteinExistence type="predicted"/>
<sequence length="78" mass="8755">MGKVHQIGNVIIRIWGGDHLPPHFHIIAPDFEAAVEIDTMTVIVGILPKAGRPALEWARQNKVAIIAEWNRTNPRFPL</sequence>
<accession>A0A9W6K283</accession>
<dbReference type="Pfam" id="PF13711">
    <property type="entry name" value="DUF4160"/>
    <property type="match status" value="1"/>
</dbReference>
<gene>
    <name evidence="1" type="ORF">GCM10017653_47390</name>
</gene>
<reference evidence="1" key="1">
    <citation type="journal article" date="2014" name="Int. J. Syst. Evol. Microbiol.">
        <title>Complete genome sequence of Corynebacterium casei LMG S-19264T (=DSM 44701T), isolated from a smear-ripened cheese.</title>
        <authorList>
            <consortium name="US DOE Joint Genome Institute (JGI-PGF)"/>
            <person name="Walter F."/>
            <person name="Albersmeier A."/>
            <person name="Kalinowski J."/>
            <person name="Ruckert C."/>
        </authorList>
    </citation>
    <scope>NUCLEOTIDE SEQUENCE</scope>
    <source>
        <strain evidence="1">VKM B-2789</strain>
    </source>
</reference>
<protein>
    <recommendedName>
        <fullName evidence="3">DUF4160 domain-containing protein</fullName>
    </recommendedName>
</protein>